<dbReference type="EMBL" id="UGRU01000001">
    <property type="protein sequence ID" value="SUA46109.1"/>
    <property type="molecule type" value="Genomic_DNA"/>
</dbReference>
<dbReference type="GO" id="GO:0051920">
    <property type="term" value="F:peroxiredoxin activity"/>
    <property type="evidence" value="ECO:0007669"/>
    <property type="project" value="InterPro"/>
</dbReference>
<gene>
    <name evidence="2" type="ORF">NCTC13184_04634</name>
</gene>
<dbReference type="SUPFAM" id="SSF69118">
    <property type="entry name" value="AhpD-like"/>
    <property type="match status" value="1"/>
</dbReference>
<dbReference type="AlphaFoldDB" id="A0A378WY47"/>
<protein>
    <submittedName>
        <fullName evidence="2">Uncharacterized protein conserved in bacteria</fullName>
    </submittedName>
</protein>
<sequence length="193" mass="20831">MRPDILNRGYRPGTKLLFTAIRVFSGQPLPDAAKLVFYRPEFYGARAKAFTHAAMRGPSEWSVADRELMAAYVSKVNASAFCIGAHSATAGRAYADEAKVRAVLDDPESARIDAGLRETLLLLGALTRDGEVTADDVRKVLSAGVSPRQVEDALAVCAAFNTTNRLADAFGFDVLNPDGFDAGAKFLLKRGYK</sequence>
<dbReference type="Pfam" id="PF02627">
    <property type="entry name" value="CMD"/>
    <property type="match status" value="1"/>
</dbReference>
<name>A0A378WY47_9NOCA</name>
<feature type="domain" description="Carboxymuconolactone decarboxylase-like" evidence="1">
    <location>
        <begin position="46"/>
        <end position="109"/>
    </location>
</feature>
<accession>A0A378WY47</accession>
<dbReference type="PANTHER" id="PTHR35446">
    <property type="entry name" value="SI:CH211-175M2.5"/>
    <property type="match status" value="1"/>
</dbReference>
<evidence type="ECO:0000259" key="1">
    <source>
        <dbReference type="Pfam" id="PF02627"/>
    </source>
</evidence>
<dbReference type="RefSeq" id="WP_062963956.1">
    <property type="nucleotide sequence ID" value="NZ_JAJFOE010000001.1"/>
</dbReference>
<evidence type="ECO:0000313" key="2">
    <source>
        <dbReference type="EMBL" id="SUA46109.1"/>
    </source>
</evidence>
<dbReference type="InterPro" id="IPR003779">
    <property type="entry name" value="CMD-like"/>
</dbReference>
<dbReference type="Gene3D" id="1.20.1290.10">
    <property type="entry name" value="AhpD-like"/>
    <property type="match status" value="1"/>
</dbReference>
<dbReference type="PANTHER" id="PTHR35446:SF2">
    <property type="entry name" value="CARBOXYMUCONOLACTONE DECARBOXYLASE-LIKE DOMAIN-CONTAINING PROTEIN"/>
    <property type="match status" value="1"/>
</dbReference>
<evidence type="ECO:0000313" key="3">
    <source>
        <dbReference type="Proteomes" id="UP000255082"/>
    </source>
</evidence>
<dbReference type="Proteomes" id="UP000255082">
    <property type="component" value="Unassembled WGS sequence"/>
</dbReference>
<proteinExistence type="predicted"/>
<dbReference type="InterPro" id="IPR029032">
    <property type="entry name" value="AhpD-like"/>
</dbReference>
<dbReference type="OrthoDB" id="5521565at2"/>
<organism evidence="2 3">
    <name type="scientific">Nocardia africana</name>
    <dbReference type="NCBI Taxonomy" id="134964"/>
    <lineage>
        <taxon>Bacteria</taxon>
        <taxon>Bacillati</taxon>
        <taxon>Actinomycetota</taxon>
        <taxon>Actinomycetes</taxon>
        <taxon>Mycobacteriales</taxon>
        <taxon>Nocardiaceae</taxon>
        <taxon>Nocardia</taxon>
    </lineage>
</organism>
<reference evidence="2 3" key="1">
    <citation type="submission" date="2018-06" db="EMBL/GenBank/DDBJ databases">
        <authorList>
            <consortium name="Pathogen Informatics"/>
            <person name="Doyle S."/>
        </authorList>
    </citation>
    <scope>NUCLEOTIDE SEQUENCE [LARGE SCALE GENOMIC DNA]</scope>
    <source>
        <strain evidence="2 3">NCTC13184</strain>
    </source>
</reference>